<dbReference type="EMBL" id="FAXC01000443">
    <property type="protein sequence ID" value="CUV10571.1"/>
    <property type="molecule type" value="Genomic_DNA"/>
</dbReference>
<proteinExistence type="predicted"/>
<reference evidence="4" key="1">
    <citation type="submission" date="2015-10" db="EMBL/GenBank/DDBJ databases">
        <authorList>
            <person name="Gilbert D.G."/>
        </authorList>
    </citation>
    <scope>NUCLEOTIDE SEQUENCE</scope>
</reference>
<gene>
    <name evidence="4" type="ORF">MGWOODY_Mmi595</name>
</gene>
<protein>
    <submittedName>
        <fullName evidence="4">TonB-dependent receptor</fullName>
    </submittedName>
</protein>
<evidence type="ECO:0000256" key="2">
    <source>
        <dbReference type="ARBA" id="ARBA00023136"/>
    </source>
</evidence>
<keyword evidence="2" id="KW-0472">Membrane</keyword>
<keyword evidence="3" id="KW-0998">Cell outer membrane</keyword>
<organism evidence="4">
    <name type="scientific">hydrothermal vent metagenome</name>
    <dbReference type="NCBI Taxonomy" id="652676"/>
    <lineage>
        <taxon>unclassified sequences</taxon>
        <taxon>metagenomes</taxon>
        <taxon>ecological metagenomes</taxon>
    </lineage>
</organism>
<dbReference type="SUPFAM" id="SSF56935">
    <property type="entry name" value="Porins"/>
    <property type="match status" value="1"/>
</dbReference>
<sequence>MPSSIDMYQIGYGTAYQGIDYLGNPSAEIPKTIAYELGVEYDLSNMVLLHASGYYKDIFEQIAYVDYTSIDGSVNYTTTENSNYEDIRGFEVRVQKRYGRWFTGWINYNYIVQTWGYFGRDHYYENPRDQMRYGYQNPKQEKPLARPFARSNLVFHIPQAWGPKIFKMRPLEQLQANLLLGWKAGDYITWDPLDTYELQDNLQWTSEFTADLRVAKNISSKNSDLMFFMDVTNIFGLQYISMQGFDGGDDWRNYLESLHLPMYGDDAYTAAGYAGGDDQLGDVYSKSKPHINMPNRGFLTYLNPRRFTIGFRYNF</sequence>
<dbReference type="GO" id="GO:0009279">
    <property type="term" value="C:cell outer membrane"/>
    <property type="evidence" value="ECO:0007669"/>
    <property type="project" value="UniProtKB-SubCell"/>
</dbReference>
<dbReference type="AlphaFoldDB" id="A0A161KH53"/>
<evidence type="ECO:0000313" key="4">
    <source>
        <dbReference type="EMBL" id="CUV10571.1"/>
    </source>
</evidence>
<keyword evidence="4" id="KW-0675">Receptor</keyword>
<evidence type="ECO:0000256" key="3">
    <source>
        <dbReference type="ARBA" id="ARBA00023237"/>
    </source>
</evidence>
<name>A0A161KH53_9ZZZZ</name>
<accession>A0A161KH53</accession>
<dbReference type="Gene3D" id="2.40.170.20">
    <property type="entry name" value="TonB-dependent receptor, beta-barrel domain"/>
    <property type="match status" value="1"/>
</dbReference>
<dbReference type="InterPro" id="IPR036942">
    <property type="entry name" value="Beta-barrel_TonB_sf"/>
</dbReference>
<comment type="subcellular location">
    <subcellularLocation>
        <location evidence="1">Cell outer membrane</location>
    </subcellularLocation>
</comment>
<evidence type="ECO:0000256" key="1">
    <source>
        <dbReference type="ARBA" id="ARBA00004442"/>
    </source>
</evidence>